<comment type="similarity">
    <text evidence="1">Belongs to the HIBADH-related family.</text>
</comment>
<dbReference type="Gene3D" id="1.10.1040.10">
    <property type="entry name" value="N-(1-d-carboxylethyl)-l-norvaline Dehydrogenase, domain 2"/>
    <property type="match status" value="1"/>
</dbReference>
<dbReference type="SUPFAM" id="SSF51735">
    <property type="entry name" value="NAD(P)-binding Rossmann-fold domains"/>
    <property type="match status" value="1"/>
</dbReference>
<dbReference type="PROSITE" id="PS00895">
    <property type="entry name" value="3_HYDROXYISOBUT_DH"/>
    <property type="match status" value="1"/>
</dbReference>
<dbReference type="InterPro" id="IPR002204">
    <property type="entry name" value="3-OH-isobutyrate_DH-rel_CS"/>
</dbReference>
<accession>A0ABT0XMT0</accession>
<keyword evidence="7" id="KW-1185">Reference proteome</keyword>
<dbReference type="Pfam" id="PF14833">
    <property type="entry name" value="NAD_binding_11"/>
    <property type="match status" value="1"/>
</dbReference>
<organism evidence="6 7">
    <name type="scientific">Alkalicoccobacillus plakortidis</name>
    <dbReference type="NCBI Taxonomy" id="444060"/>
    <lineage>
        <taxon>Bacteria</taxon>
        <taxon>Bacillati</taxon>
        <taxon>Bacillota</taxon>
        <taxon>Bacilli</taxon>
        <taxon>Bacillales</taxon>
        <taxon>Bacillaceae</taxon>
        <taxon>Alkalicoccobacillus</taxon>
    </lineage>
</organism>
<protein>
    <submittedName>
        <fullName evidence="6">NAD(P)-dependent oxidoreductase</fullName>
    </submittedName>
</protein>
<evidence type="ECO:0000256" key="2">
    <source>
        <dbReference type="ARBA" id="ARBA00023002"/>
    </source>
</evidence>
<dbReference type="EMBL" id="JAMQJY010000003">
    <property type="protein sequence ID" value="MCM2677201.1"/>
    <property type="molecule type" value="Genomic_DNA"/>
</dbReference>
<keyword evidence="3" id="KW-0520">NAD</keyword>
<dbReference type="PANTHER" id="PTHR43580">
    <property type="entry name" value="OXIDOREDUCTASE GLYR1-RELATED"/>
    <property type="match status" value="1"/>
</dbReference>
<dbReference type="InterPro" id="IPR013328">
    <property type="entry name" value="6PGD_dom2"/>
</dbReference>
<proteinExistence type="inferred from homology"/>
<dbReference type="InterPro" id="IPR036291">
    <property type="entry name" value="NAD(P)-bd_dom_sf"/>
</dbReference>
<gene>
    <name evidence="6" type="ORF">NDM98_18365</name>
</gene>
<dbReference type="Gene3D" id="3.40.50.720">
    <property type="entry name" value="NAD(P)-binding Rossmann-like Domain"/>
    <property type="match status" value="1"/>
</dbReference>
<name>A0ABT0XMT0_9BACI</name>
<reference evidence="6" key="1">
    <citation type="submission" date="2022-06" db="EMBL/GenBank/DDBJ databases">
        <title>Alkalicoccobacillus porphyridii sp. nov., isolated from a marine red alga, Porphyridium purpureum and reclassification of Shouchella plakortidis and Shouchella gibsonii as Alkalicoccobacillus plakortidis comb. nov. and Alkalicoccobacillus gibsonii comb. nov.</title>
        <authorList>
            <person name="Kim K.H."/>
            <person name="Lee J.K."/>
            <person name="Han D.M."/>
            <person name="Baek J.H."/>
            <person name="Jeon C.O."/>
        </authorList>
    </citation>
    <scope>NUCLEOTIDE SEQUENCE</scope>
    <source>
        <strain evidence="6">DSM 19153</strain>
    </source>
</reference>
<sequence>MIRQDYKWENRKIIVETGDLMIGFIGLGIMGENMARRLIESGQELILHNRTKEKADELIKKGAQWADTPAQVAERADIVFTMLTTPSVVEAVIYGEHGLLSGLSNNTLWVDTSTVKPAYSLKWAKDARNAGGRFVDAPVAGSKGPAEQGKLHFLVGGSKKDVEEITPLLDVMGQSVQHMGDIGKGSATKLAVNLTLVQSMAGLAEAVSFGESVGLDRAQLTDLLLMLPTTAPVLDGKRDMIVNGTFETQFPLEHAYKDLQQLSETAYESGAPLPISHAAKELFAFAKQKGLGREDFAAVYLALKQEK</sequence>
<evidence type="ECO:0000313" key="7">
    <source>
        <dbReference type="Proteomes" id="UP001203665"/>
    </source>
</evidence>
<dbReference type="InterPro" id="IPR015815">
    <property type="entry name" value="HIBADH-related"/>
</dbReference>
<dbReference type="RefSeq" id="WP_251610734.1">
    <property type="nucleotide sequence ID" value="NZ_JAMQJY010000003.1"/>
</dbReference>
<dbReference type="SUPFAM" id="SSF48179">
    <property type="entry name" value="6-phosphogluconate dehydrogenase C-terminal domain-like"/>
    <property type="match status" value="1"/>
</dbReference>
<comment type="caution">
    <text evidence="6">The sequence shown here is derived from an EMBL/GenBank/DDBJ whole genome shotgun (WGS) entry which is preliminary data.</text>
</comment>
<evidence type="ECO:0000259" key="4">
    <source>
        <dbReference type="Pfam" id="PF03446"/>
    </source>
</evidence>
<dbReference type="Pfam" id="PF03446">
    <property type="entry name" value="NAD_binding_2"/>
    <property type="match status" value="1"/>
</dbReference>
<dbReference type="InterPro" id="IPR051265">
    <property type="entry name" value="HIBADH-related_NP60_sf"/>
</dbReference>
<dbReference type="InterPro" id="IPR029154">
    <property type="entry name" value="HIBADH-like_NADP-bd"/>
</dbReference>
<evidence type="ECO:0000259" key="5">
    <source>
        <dbReference type="Pfam" id="PF14833"/>
    </source>
</evidence>
<keyword evidence="2" id="KW-0560">Oxidoreductase</keyword>
<dbReference type="PANTHER" id="PTHR43580:SF2">
    <property type="entry name" value="CYTOKINE-LIKE NUCLEAR FACTOR N-PAC"/>
    <property type="match status" value="1"/>
</dbReference>
<evidence type="ECO:0000256" key="1">
    <source>
        <dbReference type="ARBA" id="ARBA00009080"/>
    </source>
</evidence>
<evidence type="ECO:0000256" key="3">
    <source>
        <dbReference type="ARBA" id="ARBA00023027"/>
    </source>
</evidence>
<dbReference type="Proteomes" id="UP001203665">
    <property type="component" value="Unassembled WGS sequence"/>
</dbReference>
<dbReference type="InterPro" id="IPR006115">
    <property type="entry name" value="6PGDH_NADP-bd"/>
</dbReference>
<feature type="domain" description="6-phosphogluconate dehydrogenase NADP-binding" evidence="4">
    <location>
        <begin position="22"/>
        <end position="180"/>
    </location>
</feature>
<dbReference type="InterPro" id="IPR008927">
    <property type="entry name" value="6-PGluconate_DH-like_C_sf"/>
</dbReference>
<dbReference type="PIRSF" id="PIRSF000103">
    <property type="entry name" value="HIBADH"/>
    <property type="match status" value="1"/>
</dbReference>
<feature type="domain" description="3-hydroxyisobutyrate dehydrogenase-like NAD-binding" evidence="5">
    <location>
        <begin position="183"/>
        <end position="300"/>
    </location>
</feature>
<evidence type="ECO:0000313" key="6">
    <source>
        <dbReference type="EMBL" id="MCM2677201.1"/>
    </source>
</evidence>